<feature type="compositionally biased region" description="Pro residues" evidence="2">
    <location>
        <begin position="103"/>
        <end position="117"/>
    </location>
</feature>
<evidence type="ECO:0000313" key="5">
    <source>
        <dbReference type="Proteomes" id="UP000193067"/>
    </source>
</evidence>
<proteinExistence type="predicted"/>
<keyword evidence="5" id="KW-1185">Reference proteome</keyword>
<dbReference type="CDD" id="cd04301">
    <property type="entry name" value="NAT_SF"/>
    <property type="match status" value="1"/>
</dbReference>
<evidence type="ECO:0000256" key="1">
    <source>
        <dbReference type="SAM" id="Coils"/>
    </source>
</evidence>
<feature type="coiled-coil region" evidence="1">
    <location>
        <begin position="266"/>
        <end position="293"/>
    </location>
</feature>
<evidence type="ECO:0000256" key="2">
    <source>
        <dbReference type="SAM" id="MobiDB-lite"/>
    </source>
</evidence>
<feature type="domain" description="N-acetyltransferase" evidence="3">
    <location>
        <begin position="95"/>
        <end position="248"/>
    </location>
</feature>
<dbReference type="SUPFAM" id="SSF55729">
    <property type="entry name" value="Acyl-CoA N-acyltransferases (Nat)"/>
    <property type="match status" value="1"/>
</dbReference>
<dbReference type="InterPro" id="IPR016181">
    <property type="entry name" value="Acyl_CoA_acyltransferase"/>
</dbReference>
<reference evidence="4 5" key="1">
    <citation type="journal article" date="2015" name="Biotechnol. Biofuels">
        <title>Enhanced degradation of softwood versus hardwood by the white-rot fungus Pycnoporus coccineus.</title>
        <authorList>
            <person name="Couturier M."/>
            <person name="Navarro D."/>
            <person name="Chevret D."/>
            <person name="Henrissat B."/>
            <person name="Piumi F."/>
            <person name="Ruiz-Duenas F.J."/>
            <person name="Martinez A.T."/>
            <person name="Grigoriev I.V."/>
            <person name="Riley R."/>
            <person name="Lipzen A."/>
            <person name="Berrin J.G."/>
            <person name="Master E.R."/>
            <person name="Rosso M.N."/>
        </authorList>
    </citation>
    <scope>NUCLEOTIDE SEQUENCE [LARGE SCALE GENOMIC DNA]</scope>
    <source>
        <strain evidence="4 5">BRFM310</strain>
    </source>
</reference>
<name>A0A1Y2IGL3_TRAC3</name>
<gene>
    <name evidence="4" type="ORF">PYCCODRAFT_713083</name>
</gene>
<organism evidence="4 5">
    <name type="scientific">Trametes coccinea (strain BRFM310)</name>
    <name type="common">Pycnoporus coccineus</name>
    <dbReference type="NCBI Taxonomy" id="1353009"/>
    <lineage>
        <taxon>Eukaryota</taxon>
        <taxon>Fungi</taxon>
        <taxon>Dikarya</taxon>
        <taxon>Basidiomycota</taxon>
        <taxon>Agaricomycotina</taxon>
        <taxon>Agaricomycetes</taxon>
        <taxon>Polyporales</taxon>
        <taxon>Polyporaceae</taxon>
        <taxon>Trametes</taxon>
    </lineage>
</organism>
<sequence>MTHTMYVVGSQSSPALTDFDEDPVELVTLISEARVNHDELLKAWDELQPFSVEAAIAEWPNMYDFSDNHCMLFAAVLQSVTITIGDPSSAYPPGVSLSAPNPTSRPPPEASDPPLTQPPQSTSRSWGDFLSTKEDVPDLELIWEKKRVWETVGLVYISNPSPLPGQVHIGVSIVPSFRGKGLGRKACELALEWAFNSLQMHRVQARIMSSLYHNRARSLFAALGFSHEGIHRRAVTNVDGEWMDVTHMGMLDTSWMIRAHIRTTRKSVWDELLERHQQELEQLLRAEERAMRLHRTSSMETLHVAPDGSETSSSLRRPLFDYIPSAPSSTSSAIASRASSVAAFSDSESDSESPERVRGLRMLGLDSSEGSDYDETDIWVQVQNRANLDDLYASDADHPPSPRSTTSFSSYDTVGSSPARGAEV</sequence>
<dbReference type="PANTHER" id="PTHR43415:SF3">
    <property type="entry name" value="GNAT-FAMILY ACETYLTRANSFERASE"/>
    <property type="match status" value="1"/>
</dbReference>
<accession>A0A1Y2IGL3</accession>
<dbReference type="GO" id="GO:0016747">
    <property type="term" value="F:acyltransferase activity, transferring groups other than amino-acyl groups"/>
    <property type="evidence" value="ECO:0007669"/>
    <property type="project" value="InterPro"/>
</dbReference>
<dbReference type="AlphaFoldDB" id="A0A1Y2IGL3"/>
<keyword evidence="1" id="KW-0175">Coiled coil</keyword>
<dbReference type="PROSITE" id="PS51186">
    <property type="entry name" value="GNAT"/>
    <property type="match status" value="1"/>
</dbReference>
<dbReference type="OrthoDB" id="64477at2759"/>
<dbReference type="Pfam" id="PF13302">
    <property type="entry name" value="Acetyltransf_3"/>
    <property type="match status" value="1"/>
</dbReference>
<protein>
    <recommendedName>
        <fullName evidence="3">N-acetyltransferase domain-containing protein</fullName>
    </recommendedName>
</protein>
<dbReference type="EMBL" id="KZ084120">
    <property type="protein sequence ID" value="OSD00275.1"/>
    <property type="molecule type" value="Genomic_DNA"/>
</dbReference>
<feature type="region of interest" description="Disordered" evidence="2">
    <location>
        <begin position="93"/>
        <end position="129"/>
    </location>
</feature>
<evidence type="ECO:0000313" key="4">
    <source>
        <dbReference type="EMBL" id="OSD00275.1"/>
    </source>
</evidence>
<dbReference type="PANTHER" id="PTHR43415">
    <property type="entry name" value="SPERMIDINE N(1)-ACETYLTRANSFERASE"/>
    <property type="match status" value="1"/>
</dbReference>
<dbReference type="Gene3D" id="3.40.630.30">
    <property type="match status" value="1"/>
</dbReference>
<dbReference type="InterPro" id="IPR000182">
    <property type="entry name" value="GNAT_dom"/>
</dbReference>
<evidence type="ECO:0000259" key="3">
    <source>
        <dbReference type="PROSITE" id="PS51186"/>
    </source>
</evidence>
<feature type="region of interest" description="Disordered" evidence="2">
    <location>
        <begin position="390"/>
        <end position="424"/>
    </location>
</feature>
<dbReference type="Proteomes" id="UP000193067">
    <property type="component" value="Unassembled WGS sequence"/>
</dbReference>